<proteinExistence type="predicted"/>
<gene>
    <name evidence="2" type="ORF">NMOB1V02_LOCUS715</name>
</gene>
<dbReference type="EMBL" id="OA882102">
    <property type="protein sequence ID" value="CAD7272793.1"/>
    <property type="molecule type" value="Genomic_DNA"/>
</dbReference>
<evidence type="ECO:0000313" key="3">
    <source>
        <dbReference type="Proteomes" id="UP000678499"/>
    </source>
</evidence>
<sequence>MDSWNDRDHLHKPVTMAKLKGNSGKTSLEFFRRRSSTDKFRGALECRKQCSCEECHDVYLSSKAAIRVENSLMSLAEHRSHPLMRKVSEAGGLSGSKHSSVANGKYFSFEPLISPQSSASSVTTVSDHLEDPLLKGANSSHTFLQETRISRRQSRGSINRRWVSCQRIACFSPTTDVADYAVDHHKIPSAGSAESVASLTFLSDMIWKQSGVEPEDDLKNRASQDSMHVMAALEPDYGGCLNNRKESYSVDENENEEHVKQPGCLAFRILAWLFWPAIMIGMQLLKDIRQTRVDSWRGTQFVCLYGGFGGFLGVPIVGQEVSSGEVQSDAASNEGRSCDEDFVDETP</sequence>
<dbReference type="Proteomes" id="UP000678499">
    <property type="component" value="Unassembled WGS sequence"/>
</dbReference>
<evidence type="ECO:0000256" key="1">
    <source>
        <dbReference type="SAM" id="MobiDB-lite"/>
    </source>
</evidence>
<accession>A0A7R9BDT2</accession>
<protein>
    <submittedName>
        <fullName evidence="2">Uncharacterized protein</fullName>
    </submittedName>
</protein>
<name>A0A7R9BDT2_9CRUS</name>
<reference evidence="2" key="1">
    <citation type="submission" date="2020-11" db="EMBL/GenBank/DDBJ databases">
        <authorList>
            <person name="Tran Van P."/>
        </authorList>
    </citation>
    <scope>NUCLEOTIDE SEQUENCE</scope>
</reference>
<dbReference type="EMBL" id="CAJPEX010000065">
    <property type="protein sequence ID" value="CAG0912945.1"/>
    <property type="molecule type" value="Genomic_DNA"/>
</dbReference>
<organism evidence="2">
    <name type="scientific">Notodromas monacha</name>
    <dbReference type="NCBI Taxonomy" id="399045"/>
    <lineage>
        <taxon>Eukaryota</taxon>
        <taxon>Metazoa</taxon>
        <taxon>Ecdysozoa</taxon>
        <taxon>Arthropoda</taxon>
        <taxon>Crustacea</taxon>
        <taxon>Oligostraca</taxon>
        <taxon>Ostracoda</taxon>
        <taxon>Podocopa</taxon>
        <taxon>Podocopida</taxon>
        <taxon>Cypridocopina</taxon>
        <taxon>Cypridoidea</taxon>
        <taxon>Cyprididae</taxon>
        <taxon>Notodromas</taxon>
    </lineage>
</organism>
<evidence type="ECO:0000313" key="2">
    <source>
        <dbReference type="EMBL" id="CAD7272793.1"/>
    </source>
</evidence>
<feature type="region of interest" description="Disordered" evidence="1">
    <location>
        <begin position="325"/>
        <end position="347"/>
    </location>
</feature>
<feature type="compositionally biased region" description="Polar residues" evidence="1">
    <location>
        <begin position="325"/>
        <end position="335"/>
    </location>
</feature>
<dbReference type="AlphaFoldDB" id="A0A7R9BDT2"/>
<keyword evidence="3" id="KW-1185">Reference proteome</keyword>